<evidence type="ECO:0000259" key="2">
    <source>
        <dbReference type="PROSITE" id="PS50157"/>
    </source>
</evidence>
<gene>
    <name evidence="3" type="ORF">K458DRAFT_485529</name>
</gene>
<dbReference type="InterPro" id="IPR036236">
    <property type="entry name" value="Znf_C2H2_sf"/>
</dbReference>
<proteinExistence type="predicted"/>
<protein>
    <recommendedName>
        <fullName evidence="2">C2H2-type domain-containing protein</fullName>
    </recommendedName>
</protein>
<keyword evidence="1" id="KW-0862">Zinc</keyword>
<dbReference type="SUPFAM" id="SSF57667">
    <property type="entry name" value="beta-beta-alpha zinc fingers"/>
    <property type="match status" value="1"/>
</dbReference>
<dbReference type="GO" id="GO:0008270">
    <property type="term" value="F:zinc ion binding"/>
    <property type="evidence" value="ECO:0007669"/>
    <property type="project" value="UniProtKB-KW"/>
</dbReference>
<dbReference type="PANTHER" id="PTHR47251:SF1">
    <property type="entry name" value="FINGER DOMAIN PROTEIN, PUTATIVE (AFU_ORTHOLOGUE AFUA_3G04180)-RELATED"/>
    <property type="match status" value="1"/>
</dbReference>
<keyword evidence="4" id="KW-1185">Reference proteome</keyword>
<organism evidence="3 4">
    <name type="scientific">Lentithecium fluviatile CBS 122367</name>
    <dbReference type="NCBI Taxonomy" id="1168545"/>
    <lineage>
        <taxon>Eukaryota</taxon>
        <taxon>Fungi</taxon>
        <taxon>Dikarya</taxon>
        <taxon>Ascomycota</taxon>
        <taxon>Pezizomycotina</taxon>
        <taxon>Dothideomycetes</taxon>
        <taxon>Pleosporomycetidae</taxon>
        <taxon>Pleosporales</taxon>
        <taxon>Massarineae</taxon>
        <taxon>Lentitheciaceae</taxon>
        <taxon>Lentithecium</taxon>
    </lineage>
</organism>
<reference evidence="3" key="1">
    <citation type="journal article" date="2020" name="Stud. Mycol.">
        <title>101 Dothideomycetes genomes: a test case for predicting lifestyles and emergence of pathogens.</title>
        <authorList>
            <person name="Haridas S."/>
            <person name="Albert R."/>
            <person name="Binder M."/>
            <person name="Bloem J."/>
            <person name="Labutti K."/>
            <person name="Salamov A."/>
            <person name="Andreopoulos B."/>
            <person name="Baker S."/>
            <person name="Barry K."/>
            <person name="Bills G."/>
            <person name="Bluhm B."/>
            <person name="Cannon C."/>
            <person name="Castanera R."/>
            <person name="Culley D."/>
            <person name="Daum C."/>
            <person name="Ezra D."/>
            <person name="Gonzalez J."/>
            <person name="Henrissat B."/>
            <person name="Kuo A."/>
            <person name="Liang C."/>
            <person name="Lipzen A."/>
            <person name="Lutzoni F."/>
            <person name="Magnuson J."/>
            <person name="Mondo S."/>
            <person name="Nolan M."/>
            <person name="Ohm R."/>
            <person name="Pangilinan J."/>
            <person name="Park H.-J."/>
            <person name="Ramirez L."/>
            <person name="Alfaro M."/>
            <person name="Sun H."/>
            <person name="Tritt A."/>
            <person name="Yoshinaga Y."/>
            <person name="Zwiers L.-H."/>
            <person name="Turgeon B."/>
            <person name="Goodwin S."/>
            <person name="Spatafora J."/>
            <person name="Crous P."/>
            <person name="Grigoriev I."/>
        </authorList>
    </citation>
    <scope>NUCLEOTIDE SEQUENCE</scope>
    <source>
        <strain evidence="3">CBS 122367</strain>
    </source>
</reference>
<dbReference type="EMBL" id="MU005575">
    <property type="protein sequence ID" value="KAF2687285.1"/>
    <property type="molecule type" value="Genomic_DNA"/>
</dbReference>
<dbReference type="InterPro" id="IPR013087">
    <property type="entry name" value="Znf_C2H2_type"/>
</dbReference>
<dbReference type="PANTHER" id="PTHR47251">
    <property type="entry name" value="FINGER DOMAIN PROTEIN, PUTATIVE (AFU_ORTHOLOGUE AFUA_3G04180)-RELATED"/>
    <property type="match status" value="1"/>
</dbReference>
<feature type="domain" description="C2H2-type" evidence="2">
    <location>
        <begin position="15"/>
        <end position="44"/>
    </location>
</feature>
<evidence type="ECO:0000313" key="3">
    <source>
        <dbReference type="EMBL" id="KAF2687285.1"/>
    </source>
</evidence>
<evidence type="ECO:0000313" key="4">
    <source>
        <dbReference type="Proteomes" id="UP000799291"/>
    </source>
</evidence>
<name>A0A6G1JAU5_9PLEO</name>
<dbReference type="PROSITE" id="PS00028">
    <property type="entry name" value="ZINC_FINGER_C2H2_1"/>
    <property type="match status" value="1"/>
</dbReference>
<keyword evidence="1" id="KW-0863">Zinc-finger</keyword>
<accession>A0A6G1JAU5</accession>
<dbReference type="AlphaFoldDB" id="A0A6G1JAU5"/>
<dbReference type="PROSITE" id="PS50157">
    <property type="entry name" value="ZINC_FINGER_C2H2_2"/>
    <property type="match status" value="1"/>
</dbReference>
<dbReference type="Proteomes" id="UP000799291">
    <property type="component" value="Unassembled WGS sequence"/>
</dbReference>
<sequence>MPPRNKPLPNAINIFNCSICDKGYSRQVDYENHLRSYDHTHRVNLAEMKKLTAANANDNSRPSKAPIDMRSISIDNKPGLPKGFTKIAGAASAGGGKFTKVGTTVSSGGAAAAVKVGEKVELKAGDEKVGEKVNMKADDDKVDEKVNTKSDDEKLVEKVGEIVNEETKKDAEDVANADQMVTYVKSLEQDDSTDAEEITWEQYDVTKPTGCDHANCPGCNFTCSYDEDGWVIFDSIQRAQPIP</sequence>
<dbReference type="OrthoDB" id="4822at2759"/>
<keyword evidence="1" id="KW-0479">Metal-binding</keyword>
<evidence type="ECO:0000256" key="1">
    <source>
        <dbReference type="PROSITE-ProRule" id="PRU00042"/>
    </source>
</evidence>